<dbReference type="EMBL" id="VYZN01000079">
    <property type="protein sequence ID" value="KAE9523637.1"/>
    <property type="molecule type" value="Genomic_DNA"/>
</dbReference>
<feature type="domain" description="PI4-kinase N-terminal" evidence="2">
    <location>
        <begin position="361"/>
        <end position="785"/>
    </location>
</feature>
<name>A0A6G0T156_APHGL</name>
<comment type="caution">
    <text evidence="3">The sequence shown here is derived from an EMBL/GenBank/DDBJ whole genome shotgun (WGS) entry which is preliminary data.</text>
</comment>
<accession>A0A6G0T156</accession>
<reference evidence="3 4" key="1">
    <citation type="submission" date="2019-08" db="EMBL/GenBank/DDBJ databases">
        <title>The genome of the soybean aphid Biotype 1, its phylome, world population structure and adaptation to the North American continent.</title>
        <authorList>
            <person name="Giordano R."/>
            <person name="Donthu R.K."/>
            <person name="Hernandez A.G."/>
            <person name="Wright C.L."/>
            <person name="Zimin A.V."/>
        </authorList>
    </citation>
    <scope>NUCLEOTIDE SEQUENCE [LARGE SCALE GENOMIC DNA]</scope>
    <source>
        <tissue evidence="3">Whole aphids</tissue>
    </source>
</reference>
<evidence type="ECO:0000313" key="4">
    <source>
        <dbReference type="Proteomes" id="UP000475862"/>
    </source>
</evidence>
<dbReference type="Pfam" id="PF19274">
    <property type="entry name" value="PI4K_N"/>
    <property type="match status" value="2"/>
</dbReference>
<dbReference type="SUPFAM" id="SSF48371">
    <property type="entry name" value="ARM repeat"/>
    <property type="match status" value="1"/>
</dbReference>
<feature type="domain" description="PI4-kinase N-terminal" evidence="2">
    <location>
        <begin position="788"/>
        <end position="1064"/>
    </location>
</feature>
<dbReference type="InterPro" id="IPR016024">
    <property type="entry name" value="ARM-type_fold"/>
</dbReference>
<keyword evidence="4" id="KW-1185">Reference proteome</keyword>
<evidence type="ECO:0000256" key="1">
    <source>
        <dbReference type="ARBA" id="ARBA00006209"/>
    </source>
</evidence>
<dbReference type="AlphaFoldDB" id="A0A6G0T156"/>
<dbReference type="Proteomes" id="UP000475862">
    <property type="component" value="Unassembled WGS sequence"/>
</dbReference>
<comment type="similarity">
    <text evidence="1">Belongs to the PI3/PI4-kinase family. Type III PI4K subfamily.</text>
</comment>
<gene>
    <name evidence="3" type="ORF">AGLY_016189</name>
</gene>
<proteinExistence type="inferred from homology"/>
<protein>
    <recommendedName>
        <fullName evidence="2">PI4-kinase N-terminal domain-containing protein</fullName>
    </recommendedName>
</protein>
<sequence length="1097" mass="123447">MATDEKNFFQKTIQHLARSLASQKEIPWEKIQTIYSLCPQEGHQGVFKMDQRGQDSIIALGIYLLESNFQHVDHILPYLLKLLNGLGKMQWVDEIKYFPRERIPVAERMSFCLNTLLTDIATRYPVSREKIIEAQIKCLSKLSNIIRSAKSDKLNDITKTTLCKATIPCFIGLARSMGRATLSDPPLLCRLFPKPSAPIQQIPVPIPDLNIPKKKSFSNFRSIIPRSLSLNLNLASLDVMTLSSLDPMNDLNNRMIYKSECKLGSQAPNNMSNYFFFKYGSSFNQFPYTRFTDSSIDHKSSTLMFPLGHLQTVLSIAKKILTSDVLGFVDSLALEFHISGESKTFCYRSFSEILNLVIASLLRELLQYQQDLPLPFTKDVQEFIKDLFLNGQTELQSGVLQDTSEREDKESHLTTINKFKINVLANAACVDLLVWATRDESGADNLCGRLMEKINSSNNVKQALAHMPLILVCMEGLGKLSEKFPSIASTCIQCLRDFLVQPSPILSKLNKFHSEKQTPKGLTITVNGVNEVKPISSDHVESQFERLRNSSIENLCIALRAAYTLDPFCVPALLASLSNRLYTAEKSKNDSSLIQANTIVMLGHIAVSLRDTAKTSDTILQFFQQRFCRVPSSIDVLIVDQLGCMIIAKCDMNVYEEIMRMFSTITVEAGNALYSHDQSNQYRHVSGAVINALANIAANIKGDNEMNELLVRLLELFVQLGLEGKRASEKAPVANKASSSAGNLGMLIPVIAVLIRRLPAIIQPKPRLHKLFRDFWLYCVVMGFTNDSGLWPSEWYEGVKEIAIKSPCLVTQTSTRSQMRELQYTSAVRNESVSLNQLQELKSQILQHLNPAPPEVTAAVNKLSFAQATYLLSVYYLETMRIQNSNDPSLQPIFDYLSDYAIQKDKTGLWHCVSSVGDKVFSLFLNAMSIQAKDEIREKKLEYHAQLLLVNFNHIHKLIQCVADKWLSGLVSKFPHLLWNQRVLWTMCDILQVLSYSLELNPNNETPCIQIPSSSFTLMLMDTLEARESTTNDFAARSLGFIQEAMKWAPSATRSHLQHYLTQIPSSSYWHHSGLSLATESVLQSSGLNFHAAPLSV</sequence>
<dbReference type="OrthoDB" id="10264149at2759"/>
<evidence type="ECO:0000313" key="3">
    <source>
        <dbReference type="EMBL" id="KAE9523637.1"/>
    </source>
</evidence>
<evidence type="ECO:0000259" key="2">
    <source>
        <dbReference type="Pfam" id="PF19274"/>
    </source>
</evidence>
<dbReference type="InterPro" id="IPR045495">
    <property type="entry name" value="PI4K_N"/>
</dbReference>
<organism evidence="3 4">
    <name type="scientific">Aphis glycines</name>
    <name type="common">Soybean aphid</name>
    <dbReference type="NCBI Taxonomy" id="307491"/>
    <lineage>
        <taxon>Eukaryota</taxon>
        <taxon>Metazoa</taxon>
        <taxon>Ecdysozoa</taxon>
        <taxon>Arthropoda</taxon>
        <taxon>Hexapoda</taxon>
        <taxon>Insecta</taxon>
        <taxon>Pterygota</taxon>
        <taxon>Neoptera</taxon>
        <taxon>Paraneoptera</taxon>
        <taxon>Hemiptera</taxon>
        <taxon>Sternorrhyncha</taxon>
        <taxon>Aphidomorpha</taxon>
        <taxon>Aphidoidea</taxon>
        <taxon>Aphididae</taxon>
        <taxon>Aphidini</taxon>
        <taxon>Aphis</taxon>
        <taxon>Aphis</taxon>
    </lineage>
</organism>